<feature type="compositionally biased region" description="Basic and acidic residues" evidence="1">
    <location>
        <begin position="1"/>
        <end position="22"/>
    </location>
</feature>
<reference evidence="4" key="1">
    <citation type="journal article" date="2002" name="Science">
        <title>The draft genome of Ciona intestinalis: insights into chordate and vertebrate origins.</title>
        <authorList>
            <person name="Dehal P."/>
            <person name="Satou Y."/>
            <person name="Campbell R.K."/>
            <person name="Chapman J."/>
            <person name="Degnan B."/>
            <person name="De Tomaso A."/>
            <person name="Davidson B."/>
            <person name="Di Gregorio A."/>
            <person name="Gelpke M."/>
            <person name="Goodstein D.M."/>
            <person name="Harafuji N."/>
            <person name="Hastings K.E."/>
            <person name="Ho I."/>
            <person name="Hotta K."/>
            <person name="Huang W."/>
            <person name="Kawashima T."/>
            <person name="Lemaire P."/>
            <person name="Martinez D."/>
            <person name="Meinertzhagen I.A."/>
            <person name="Necula S."/>
            <person name="Nonaka M."/>
            <person name="Putnam N."/>
            <person name="Rash S."/>
            <person name="Saiga H."/>
            <person name="Satake M."/>
            <person name="Terry A."/>
            <person name="Yamada L."/>
            <person name="Wang H.G."/>
            <person name="Awazu S."/>
            <person name="Azumi K."/>
            <person name="Boore J."/>
            <person name="Branno M."/>
            <person name="Chin-Bow S."/>
            <person name="DeSantis R."/>
            <person name="Doyle S."/>
            <person name="Francino P."/>
            <person name="Keys D.N."/>
            <person name="Haga S."/>
            <person name="Hayashi H."/>
            <person name="Hino K."/>
            <person name="Imai K.S."/>
            <person name="Inaba K."/>
            <person name="Kano S."/>
            <person name="Kobayashi K."/>
            <person name="Kobayashi M."/>
            <person name="Lee B.I."/>
            <person name="Makabe K.W."/>
            <person name="Manohar C."/>
            <person name="Matassi G."/>
            <person name="Medina M."/>
            <person name="Mochizuki Y."/>
            <person name="Mount S."/>
            <person name="Morishita T."/>
            <person name="Miura S."/>
            <person name="Nakayama A."/>
            <person name="Nishizaka S."/>
            <person name="Nomoto H."/>
            <person name="Ohta F."/>
            <person name="Oishi K."/>
            <person name="Rigoutsos I."/>
            <person name="Sano M."/>
            <person name="Sasaki A."/>
            <person name="Sasakura Y."/>
            <person name="Shoguchi E."/>
            <person name="Shin-i T."/>
            <person name="Spagnuolo A."/>
            <person name="Stainier D."/>
            <person name="Suzuki M.M."/>
            <person name="Tassy O."/>
            <person name="Takatori N."/>
            <person name="Tokuoka M."/>
            <person name="Yagi K."/>
            <person name="Yoshizaki F."/>
            <person name="Wada S."/>
            <person name="Zhang C."/>
            <person name="Hyatt P.D."/>
            <person name="Larimer F."/>
            <person name="Detter C."/>
            <person name="Doggett N."/>
            <person name="Glavina T."/>
            <person name="Hawkins T."/>
            <person name="Richardson P."/>
            <person name="Lucas S."/>
            <person name="Kohara Y."/>
            <person name="Levine M."/>
            <person name="Satoh N."/>
            <person name="Rokhsar D.S."/>
        </authorList>
    </citation>
    <scope>NUCLEOTIDE SEQUENCE [LARGE SCALE GENOMIC DNA]</scope>
</reference>
<keyword evidence="4" id="KW-1185">Reference proteome</keyword>
<dbReference type="PROSITE" id="PS50017">
    <property type="entry name" value="DEATH_DOMAIN"/>
    <property type="match status" value="1"/>
</dbReference>
<reference evidence="3" key="2">
    <citation type="submission" date="2025-08" db="UniProtKB">
        <authorList>
            <consortium name="Ensembl"/>
        </authorList>
    </citation>
    <scope>IDENTIFICATION</scope>
</reference>
<evidence type="ECO:0000256" key="1">
    <source>
        <dbReference type="SAM" id="MobiDB-lite"/>
    </source>
</evidence>
<feature type="compositionally biased region" description="Basic and acidic residues" evidence="1">
    <location>
        <begin position="188"/>
        <end position="199"/>
    </location>
</feature>
<evidence type="ECO:0000313" key="3">
    <source>
        <dbReference type="Ensembl" id="ENSCINP00000035019.1"/>
    </source>
</evidence>
<dbReference type="Pfam" id="PF00531">
    <property type="entry name" value="Death"/>
    <property type="match status" value="1"/>
</dbReference>
<evidence type="ECO:0000313" key="4">
    <source>
        <dbReference type="Proteomes" id="UP000008144"/>
    </source>
</evidence>
<dbReference type="Ensembl" id="ENSCINT00000033198.1">
    <property type="protein sequence ID" value="ENSCINP00000035019.1"/>
    <property type="gene ID" value="ENSCING00000024034.1"/>
</dbReference>
<dbReference type="Gene3D" id="1.10.533.10">
    <property type="entry name" value="Death Domain, Fas"/>
    <property type="match status" value="1"/>
</dbReference>
<dbReference type="GO" id="GO:0007165">
    <property type="term" value="P:signal transduction"/>
    <property type="evidence" value="ECO:0007669"/>
    <property type="project" value="InterPro"/>
</dbReference>
<organism evidence="3 4">
    <name type="scientific">Ciona intestinalis</name>
    <name type="common">Transparent sea squirt</name>
    <name type="synonym">Ascidia intestinalis</name>
    <dbReference type="NCBI Taxonomy" id="7719"/>
    <lineage>
        <taxon>Eukaryota</taxon>
        <taxon>Metazoa</taxon>
        <taxon>Chordata</taxon>
        <taxon>Tunicata</taxon>
        <taxon>Ascidiacea</taxon>
        <taxon>Phlebobranchia</taxon>
        <taxon>Cionidae</taxon>
        <taxon>Ciona</taxon>
    </lineage>
</organism>
<dbReference type="CDD" id="cd01670">
    <property type="entry name" value="Death"/>
    <property type="match status" value="1"/>
</dbReference>
<dbReference type="InterPro" id="IPR000488">
    <property type="entry name" value="Death_dom"/>
</dbReference>
<protein>
    <recommendedName>
        <fullName evidence="2">Death domain-containing protein</fullName>
    </recommendedName>
</protein>
<feature type="compositionally biased region" description="Basic residues" evidence="1">
    <location>
        <begin position="23"/>
        <end position="44"/>
    </location>
</feature>
<feature type="domain" description="Death" evidence="2">
    <location>
        <begin position="67"/>
        <end position="117"/>
    </location>
</feature>
<dbReference type="AlphaFoldDB" id="H2XZD5"/>
<dbReference type="SUPFAM" id="SSF47986">
    <property type="entry name" value="DEATH domain"/>
    <property type="match status" value="1"/>
</dbReference>
<dbReference type="InterPro" id="IPR011029">
    <property type="entry name" value="DEATH-like_dom_sf"/>
</dbReference>
<feature type="region of interest" description="Disordered" evidence="1">
    <location>
        <begin position="1"/>
        <end position="44"/>
    </location>
</feature>
<proteinExistence type="predicted"/>
<reference evidence="3" key="3">
    <citation type="submission" date="2025-09" db="UniProtKB">
        <authorList>
            <consortium name="Ensembl"/>
        </authorList>
    </citation>
    <scope>IDENTIFICATION</scope>
</reference>
<dbReference type="InParanoid" id="H2XZD5"/>
<dbReference type="Proteomes" id="UP000008144">
    <property type="component" value="Unassembled WGS sequence"/>
</dbReference>
<sequence length="207" mass="24490">MGGKLSHNELDLNKIRHNEQTSRKHSSKRSKKRNFLKQVKRDRRSQRVTKDQIYNLSTELTRTSWYLGRRLGFNEIEVQRMVTAFDSEHERKSNVLLSWRRRHKWKATVQNLVIYLELAGYGYDEYKGLLVTSQLSDSRPDIYEMPKVKKSVAKEGNYRFDNFEKIQRRRDLLTRSKVTDDVTLPRASKHDKTHDDVKSGNDSGFVT</sequence>
<name>H2XZD5_CIOIN</name>
<feature type="region of interest" description="Disordered" evidence="1">
    <location>
        <begin position="183"/>
        <end position="207"/>
    </location>
</feature>
<dbReference type="HOGENOM" id="CLU_1328976_0_0_1"/>
<evidence type="ECO:0000259" key="2">
    <source>
        <dbReference type="PROSITE" id="PS50017"/>
    </source>
</evidence>
<accession>H2XZD5</accession>